<dbReference type="FunFam" id="1.10.287.950:FF:000001">
    <property type="entry name" value="Methyl-accepting chemotaxis sensory transducer"/>
    <property type="match status" value="1"/>
</dbReference>
<dbReference type="GO" id="GO:0005886">
    <property type="term" value="C:plasma membrane"/>
    <property type="evidence" value="ECO:0007669"/>
    <property type="project" value="UniProtKB-SubCell"/>
</dbReference>
<dbReference type="AlphaFoldDB" id="A0A7X3FKL2"/>
<dbReference type="PANTHER" id="PTHR32089">
    <property type="entry name" value="METHYL-ACCEPTING CHEMOTAXIS PROTEIN MCPB"/>
    <property type="match status" value="1"/>
</dbReference>
<evidence type="ECO:0000256" key="6">
    <source>
        <dbReference type="PROSITE-ProRule" id="PRU00284"/>
    </source>
</evidence>
<keyword evidence="7" id="KW-0812">Transmembrane</keyword>
<evidence type="ECO:0000256" key="1">
    <source>
        <dbReference type="ARBA" id="ARBA00004236"/>
    </source>
</evidence>
<dbReference type="InterPro" id="IPR004090">
    <property type="entry name" value="Chemotax_Me-accpt_rcpt"/>
</dbReference>
<dbReference type="Pfam" id="PF00672">
    <property type="entry name" value="HAMP"/>
    <property type="match status" value="1"/>
</dbReference>
<comment type="similarity">
    <text evidence="5">Belongs to the methyl-accepting chemotaxis (MCP) protein family.</text>
</comment>
<name>A0A7X3FKL2_9BACL</name>
<keyword evidence="11" id="KW-1185">Reference proteome</keyword>
<proteinExistence type="inferred from homology"/>
<dbReference type="Pfam" id="PF00015">
    <property type="entry name" value="MCPsignal"/>
    <property type="match status" value="1"/>
</dbReference>
<dbReference type="PANTHER" id="PTHR32089:SF112">
    <property type="entry name" value="LYSOZYME-LIKE PROTEIN-RELATED"/>
    <property type="match status" value="1"/>
</dbReference>
<feature type="domain" description="HAMP" evidence="9">
    <location>
        <begin position="222"/>
        <end position="274"/>
    </location>
</feature>
<dbReference type="SMART" id="SM00283">
    <property type="entry name" value="MA"/>
    <property type="match status" value="1"/>
</dbReference>
<accession>A0A7X3FKL2</accession>
<comment type="caution">
    <text evidence="10">The sequence shown here is derived from an EMBL/GenBank/DDBJ whole genome shotgun (WGS) entry which is preliminary data.</text>
</comment>
<keyword evidence="3 7" id="KW-0472">Membrane</keyword>
<evidence type="ECO:0000256" key="7">
    <source>
        <dbReference type="SAM" id="Phobius"/>
    </source>
</evidence>
<protein>
    <submittedName>
        <fullName evidence="10">HAMP domain-containing protein</fullName>
    </submittedName>
</protein>
<dbReference type="OrthoDB" id="369835at2"/>
<evidence type="ECO:0000259" key="8">
    <source>
        <dbReference type="PROSITE" id="PS50111"/>
    </source>
</evidence>
<dbReference type="GO" id="GO:0007165">
    <property type="term" value="P:signal transduction"/>
    <property type="evidence" value="ECO:0007669"/>
    <property type="project" value="UniProtKB-KW"/>
</dbReference>
<gene>
    <name evidence="10" type="ORF">EDM21_18230</name>
</gene>
<evidence type="ECO:0000259" key="9">
    <source>
        <dbReference type="PROSITE" id="PS50885"/>
    </source>
</evidence>
<dbReference type="SUPFAM" id="SSF58104">
    <property type="entry name" value="Methyl-accepting chemotaxis protein (MCP) signaling domain"/>
    <property type="match status" value="1"/>
</dbReference>
<feature type="transmembrane region" description="Helical" evidence="7">
    <location>
        <begin position="199"/>
        <end position="221"/>
    </location>
</feature>
<evidence type="ECO:0000256" key="5">
    <source>
        <dbReference type="ARBA" id="ARBA00029447"/>
    </source>
</evidence>
<dbReference type="CDD" id="cd06225">
    <property type="entry name" value="HAMP"/>
    <property type="match status" value="1"/>
</dbReference>
<dbReference type="Gene3D" id="1.10.287.950">
    <property type="entry name" value="Methyl-accepting chemotaxis protein"/>
    <property type="match status" value="1"/>
</dbReference>
<dbReference type="GO" id="GO:0004888">
    <property type="term" value="F:transmembrane signaling receptor activity"/>
    <property type="evidence" value="ECO:0007669"/>
    <property type="project" value="InterPro"/>
</dbReference>
<dbReference type="InterPro" id="IPR003660">
    <property type="entry name" value="HAMP_dom"/>
</dbReference>
<dbReference type="PRINTS" id="PR00260">
    <property type="entry name" value="CHEMTRNSDUCR"/>
</dbReference>
<dbReference type="RefSeq" id="WP_157337833.1">
    <property type="nucleotide sequence ID" value="NZ_RHLK01000012.1"/>
</dbReference>
<dbReference type="Proteomes" id="UP000490800">
    <property type="component" value="Unassembled WGS sequence"/>
</dbReference>
<dbReference type="PROSITE" id="PS50111">
    <property type="entry name" value="CHEMOTAXIS_TRANSDUC_2"/>
    <property type="match status" value="1"/>
</dbReference>
<comment type="subcellular location">
    <subcellularLocation>
        <location evidence="1">Cell membrane</location>
    </subcellularLocation>
</comment>
<dbReference type="EMBL" id="RHLK01000012">
    <property type="protein sequence ID" value="MVP01438.1"/>
    <property type="molecule type" value="Genomic_DNA"/>
</dbReference>
<dbReference type="InterPro" id="IPR004089">
    <property type="entry name" value="MCPsignal_dom"/>
</dbReference>
<organism evidence="10 11">
    <name type="scientific">Paenibacillus lutrae</name>
    <dbReference type="NCBI Taxonomy" id="2078573"/>
    <lineage>
        <taxon>Bacteria</taxon>
        <taxon>Bacillati</taxon>
        <taxon>Bacillota</taxon>
        <taxon>Bacilli</taxon>
        <taxon>Bacillales</taxon>
        <taxon>Paenibacillaceae</taxon>
        <taxon>Paenibacillus</taxon>
    </lineage>
</organism>
<dbReference type="CDD" id="cd11386">
    <property type="entry name" value="MCP_signal"/>
    <property type="match status" value="1"/>
</dbReference>
<keyword evidence="4 6" id="KW-0807">Transducer</keyword>
<evidence type="ECO:0000256" key="3">
    <source>
        <dbReference type="ARBA" id="ARBA00023136"/>
    </source>
</evidence>
<reference evidence="10 11" key="1">
    <citation type="journal article" date="2019" name="Microorganisms">
        <title>Paenibacillus lutrae sp. nov., A Chitinolytic Species Isolated from A River Otter in Castril Natural Park, Granada, Spain.</title>
        <authorList>
            <person name="Rodriguez M."/>
            <person name="Reina J.C."/>
            <person name="Bejar V."/>
            <person name="Llamas I."/>
        </authorList>
    </citation>
    <scope>NUCLEOTIDE SEQUENCE [LARGE SCALE GENOMIC DNA]</scope>
    <source>
        <strain evidence="10 11">N10</strain>
    </source>
</reference>
<sequence>MRHLKWKVTTKLIALTTVLMLVLSGVLMAVSYIQQIKDYQRKLKATEKVVGLMWEHEVLLLTKVMEQIKKGDQSEAAKKDREQIISIADHFVKDSDVSNIVLYYPEENVTDGKTTLKVIGSNSKLAAEPLMDYPLSEEYGKAYEGMKKEGQGISTVYKDEAGQWISIMSIIDDPSGQPAAYVGIDFDFKDGYEELTFRFWMSLGISLGIGLLFIVMLSLFVRKLLKPVGELSRLSLEVAQGDLTVSIPVRSQDEFGTLAHNFNMMTASIRELITGIRDSSEEVGHASEVLKTSANQTTEATHHIAGSIEQVAAGAERQMQSTQESTIAMEEMASGIQRIAESAGSVAQSSESAAEEASRGNVLIQRNVAQMSHMNETVQSSMESVNQLTGLSEQIGNITSMIADIAKQTNLLALNAAIEAARAGEHGKGFSVVSDEIRKLAEQSKQSSEQISDLVVTIRSGTGKAVGMMKRTAEEVTEMTQVVAESGEAFQRIVDHMDELAKQILEVSSSSQQMSAGTEEVAASISELSSMNRQAFDSAQTVAASSEEQLASMEDISASANVLNEMAQELRLSVSRFKL</sequence>
<dbReference type="GO" id="GO:0006935">
    <property type="term" value="P:chemotaxis"/>
    <property type="evidence" value="ECO:0007669"/>
    <property type="project" value="InterPro"/>
</dbReference>
<keyword evidence="7" id="KW-1133">Transmembrane helix</keyword>
<evidence type="ECO:0000256" key="4">
    <source>
        <dbReference type="ARBA" id="ARBA00023224"/>
    </source>
</evidence>
<evidence type="ECO:0000313" key="11">
    <source>
        <dbReference type="Proteomes" id="UP000490800"/>
    </source>
</evidence>
<dbReference type="SMART" id="SM00304">
    <property type="entry name" value="HAMP"/>
    <property type="match status" value="1"/>
</dbReference>
<keyword evidence="2" id="KW-1003">Cell membrane</keyword>
<feature type="domain" description="Methyl-accepting transducer" evidence="8">
    <location>
        <begin position="293"/>
        <end position="529"/>
    </location>
</feature>
<dbReference type="Gene3D" id="6.10.340.10">
    <property type="match status" value="1"/>
</dbReference>
<evidence type="ECO:0000256" key="2">
    <source>
        <dbReference type="ARBA" id="ARBA00022475"/>
    </source>
</evidence>
<dbReference type="PROSITE" id="PS50885">
    <property type="entry name" value="HAMP"/>
    <property type="match status" value="1"/>
</dbReference>
<evidence type="ECO:0000313" key="10">
    <source>
        <dbReference type="EMBL" id="MVP01438.1"/>
    </source>
</evidence>